<gene>
    <name evidence="1" type="ORF">BDY19DRAFT_324796</name>
</gene>
<dbReference type="EMBL" id="MU274920">
    <property type="protein sequence ID" value="KAI0087058.1"/>
    <property type="molecule type" value="Genomic_DNA"/>
</dbReference>
<sequence>MSGFFSLLVMSTLLGGGSFLVGILPLSFTFSKTAIAHLSSVGAGLLLGTALGVIIPEGIETIIEKSSTRVFPTTTVALSLITGFTFMLLVEPVIHRVSGHIHQTSHQAPVISSASANTDGPSPSRNVVFDVELGELEQAEGITTTTSPTRSINRDITQTVAQAPATAYPLTLGLAVHALADGFALGSSAFAPADTSLSLVVFLALIVHKAPAVLALSTSLLSTNLPREECRKHIAVFSASTPIGALGSYVLLSFLNVGSEGNWAGILILISGGTFLYVATVLQPGKAASEEVNEKLRLGLVVTGIILPLLIGVVVGHE</sequence>
<organism evidence="1 2">
    <name type="scientific">Irpex rosettiformis</name>
    <dbReference type="NCBI Taxonomy" id="378272"/>
    <lineage>
        <taxon>Eukaryota</taxon>
        <taxon>Fungi</taxon>
        <taxon>Dikarya</taxon>
        <taxon>Basidiomycota</taxon>
        <taxon>Agaricomycotina</taxon>
        <taxon>Agaricomycetes</taxon>
        <taxon>Polyporales</taxon>
        <taxon>Irpicaceae</taxon>
        <taxon>Irpex</taxon>
    </lineage>
</organism>
<evidence type="ECO:0000313" key="1">
    <source>
        <dbReference type="EMBL" id="KAI0087058.1"/>
    </source>
</evidence>
<accession>A0ACB8TY90</accession>
<proteinExistence type="predicted"/>
<dbReference type="Proteomes" id="UP001055072">
    <property type="component" value="Unassembled WGS sequence"/>
</dbReference>
<name>A0ACB8TY90_9APHY</name>
<keyword evidence="2" id="KW-1185">Reference proteome</keyword>
<reference evidence="1" key="1">
    <citation type="journal article" date="2021" name="Environ. Microbiol.">
        <title>Gene family expansions and transcriptome signatures uncover fungal adaptations to wood decay.</title>
        <authorList>
            <person name="Hage H."/>
            <person name="Miyauchi S."/>
            <person name="Viragh M."/>
            <person name="Drula E."/>
            <person name="Min B."/>
            <person name="Chaduli D."/>
            <person name="Navarro D."/>
            <person name="Favel A."/>
            <person name="Norest M."/>
            <person name="Lesage-Meessen L."/>
            <person name="Balint B."/>
            <person name="Merenyi Z."/>
            <person name="de Eugenio L."/>
            <person name="Morin E."/>
            <person name="Martinez A.T."/>
            <person name="Baldrian P."/>
            <person name="Stursova M."/>
            <person name="Martinez M.J."/>
            <person name="Novotny C."/>
            <person name="Magnuson J.K."/>
            <person name="Spatafora J.W."/>
            <person name="Maurice S."/>
            <person name="Pangilinan J."/>
            <person name="Andreopoulos W."/>
            <person name="LaButti K."/>
            <person name="Hundley H."/>
            <person name="Na H."/>
            <person name="Kuo A."/>
            <person name="Barry K."/>
            <person name="Lipzen A."/>
            <person name="Henrissat B."/>
            <person name="Riley R."/>
            <person name="Ahrendt S."/>
            <person name="Nagy L.G."/>
            <person name="Grigoriev I.V."/>
            <person name="Martin F."/>
            <person name="Rosso M.N."/>
        </authorList>
    </citation>
    <scope>NUCLEOTIDE SEQUENCE</scope>
    <source>
        <strain evidence="1">CBS 384.51</strain>
    </source>
</reference>
<protein>
    <submittedName>
        <fullName evidence="1">Zinc/iron permease</fullName>
    </submittedName>
</protein>
<evidence type="ECO:0000313" key="2">
    <source>
        <dbReference type="Proteomes" id="UP001055072"/>
    </source>
</evidence>
<comment type="caution">
    <text evidence="1">The sequence shown here is derived from an EMBL/GenBank/DDBJ whole genome shotgun (WGS) entry which is preliminary data.</text>
</comment>